<feature type="compositionally biased region" description="Low complexity" evidence="10">
    <location>
        <begin position="98"/>
        <end position="123"/>
    </location>
</feature>
<evidence type="ECO:0000256" key="6">
    <source>
        <dbReference type="ARBA" id="ARBA00022989"/>
    </source>
</evidence>
<comment type="similarity">
    <text evidence="9">Belongs to the TatB family.</text>
</comment>
<dbReference type="Pfam" id="PF02416">
    <property type="entry name" value="TatA_B_E"/>
    <property type="match status" value="1"/>
</dbReference>
<evidence type="ECO:0000256" key="5">
    <source>
        <dbReference type="ARBA" id="ARBA00022927"/>
    </source>
</evidence>
<keyword evidence="4 9" id="KW-0812">Transmembrane</keyword>
<dbReference type="AlphaFoldDB" id="A0A255XQI4"/>
<evidence type="ECO:0000256" key="8">
    <source>
        <dbReference type="ARBA" id="ARBA00023136"/>
    </source>
</evidence>
<dbReference type="GO" id="GO:0033281">
    <property type="term" value="C:TAT protein transport complex"/>
    <property type="evidence" value="ECO:0007669"/>
    <property type="project" value="UniProtKB-UniRule"/>
</dbReference>
<dbReference type="GO" id="GO:0043953">
    <property type="term" value="P:protein transport by the Tat complex"/>
    <property type="evidence" value="ECO:0007669"/>
    <property type="project" value="UniProtKB-UniRule"/>
</dbReference>
<feature type="region of interest" description="Disordered" evidence="10">
    <location>
        <begin position="86"/>
        <end position="133"/>
    </location>
</feature>
<sequence length="133" mass="14215">MFDIAWSELLLIGAVALIFIGPKELPGLLVNIGRWVRRARSLASEFQSSLDQAVREAEVDALKQKMNAAVMEAEKQMPTIDLPSFSMQLEAPPSAEQPVPDLPAVAAAPSPEPATAPAAEAEPLPSPEIPPRP</sequence>
<evidence type="ECO:0000313" key="11">
    <source>
        <dbReference type="EMBL" id="OYQ18614.1"/>
    </source>
</evidence>
<keyword evidence="7 9" id="KW-0811">Translocation</keyword>
<dbReference type="NCBIfam" id="TIGR01410">
    <property type="entry name" value="tatB"/>
    <property type="match status" value="1"/>
</dbReference>
<dbReference type="InterPro" id="IPR003369">
    <property type="entry name" value="TatA/B/E"/>
</dbReference>
<dbReference type="OrthoDB" id="7206969at2"/>
<protein>
    <recommendedName>
        <fullName evidence="9">Sec-independent protein translocase protein TatB</fullName>
    </recommendedName>
</protein>
<evidence type="ECO:0000256" key="9">
    <source>
        <dbReference type="HAMAP-Rule" id="MF_00237"/>
    </source>
</evidence>
<organism evidence="11 12">
    <name type="scientific">Elstera cyanobacteriorum</name>
    <dbReference type="NCBI Taxonomy" id="2022747"/>
    <lineage>
        <taxon>Bacteria</taxon>
        <taxon>Pseudomonadati</taxon>
        <taxon>Pseudomonadota</taxon>
        <taxon>Alphaproteobacteria</taxon>
        <taxon>Rhodospirillales</taxon>
        <taxon>Rhodospirillaceae</taxon>
        <taxon>Elstera</taxon>
    </lineage>
</organism>
<comment type="caution">
    <text evidence="11">The sequence shown here is derived from an EMBL/GenBank/DDBJ whole genome shotgun (WGS) entry which is preliminary data.</text>
</comment>
<dbReference type="PANTHER" id="PTHR33162:SF1">
    <property type="entry name" value="SEC-INDEPENDENT PROTEIN TRANSLOCASE PROTEIN TATA, CHLOROPLASTIC"/>
    <property type="match status" value="1"/>
</dbReference>
<dbReference type="PANTHER" id="PTHR33162">
    <property type="entry name" value="SEC-INDEPENDENT PROTEIN TRANSLOCASE PROTEIN TATA, CHLOROPLASTIC"/>
    <property type="match status" value="1"/>
</dbReference>
<name>A0A255XQI4_9PROT</name>
<dbReference type="PRINTS" id="PR01506">
    <property type="entry name" value="TATBPROTEIN"/>
</dbReference>
<dbReference type="HAMAP" id="MF_00237">
    <property type="entry name" value="TatB"/>
    <property type="match status" value="1"/>
</dbReference>
<comment type="subunit">
    <text evidence="9">The Tat system comprises two distinct complexes: a TatABC complex, containing multiple copies of TatA, TatB and TatC subunits, and a separate TatA complex, containing only TatA subunits. Substrates initially bind to the TatABC complex, which probably triggers association of the separate TatA complex to form the active translocon.</text>
</comment>
<comment type="subcellular location">
    <subcellularLocation>
        <location evidence="9">Cell membrane</location>
        <topology evidence="9">Single-pass membrane protein</topology>
    </subcellularLocation>
    <subcellularLocation>
        <location evidence="1">Membrane</location>
        <topology evidence="1">Single-pass membrane protein</topology>
    </subcellularLocation>
</comment>
<dbReference type="Gene3D" id="1.20.5.3310">
    <property type="match status" value="1"/>
</dbReference>
<dbReference type="InterPro" id="IPR018448">
    <property type="entry name" value="TatB"/>
</dbReference>
<proteinExistence type="inferred from homology"/>
<gene>
    <name evidence="9 11" type="primary">tatB</name>
    <name evidence="11" type="ORF">CHR90_10090</name>
</gene>
<reference evidence="11 12" key="1">
    <citation type="submission" date="2017-07" db="EMBL/GenBank/DDBJ databases">
        <title>Elstera cyanobacteriorum sp. nov., a novel bacterium isolated from cyanobacterial aggregates in a eutrophic lake.</title>
        <authorList>
            <person name="Cai H."/>
        </authorList>
    </citation>
    <scope>NUCLEOTIDE SEQUENCE [LARGE SCALE GENOMIC DNA]</scope>
    <source>
        <strain evidence="11 12">TH019</strain>
    </source>
</reference>
<comment type="function">
    <text evidence="9">Part of the twin-arginine translocation (Tat) system that transports large folded proteins containing a characteristic twin-arginine motif in their signal peptide across membranes. Together with TatC, TatB is part of a receptor directly interacting with Tat signal peptides. TatB may form an oligomeric binding site that transiently accommodates folded Tat precursor proteins before their translocation.</text>
</comment>
<feature type="compositionally biased region" description="Pro residues" evidence="10">
    <location>
        <begin position="124"/>
        <end position="133"/>
    </location>
</feature>
<evidence type="ECO:0000256" key="10">
    <source>
        <dbReference type="SAM" id="MobiDB-lite"/>
    </source>
</evidence>
<keyword evidence="8 9" id="KW-0472">Membrane</keyword>
<evidence type="ECO:0000256" key="3">
    <source>
        <dbReference type="ARBA" id="ARBA00022475"/>
    </source>
</evidence>
<keyword evidence="5 9" id="KW-0653">Protein transport</keyword>
<evidence type="ECO:0000256" key="1">
    <source>
        <dbReference type="ARBA" id="ARBA00004167"/>
    </source>
</evidence>
<evidence type="ECO:0000313" key="12">
    <source>
        <dbReference type="Proteomes" id="UP000216361"/>
    </source>
</evidence>
<evidence type="ECO:0000256" key="7">
    <source>
        <dbReference type="ARBA" id="ARBA00023010"/>
    </source>
</evidence>
<dbReference type="RefSeq" id="WP_094408877.1">
    <property type="nucleotide sequence ID" value="NZ_BMJZ01000001.1"/>
</dbReference>
<keyword evidence="2 9" id="KW-0813">Transport</keyword>
<dbReference type="EMBL" id="NOXS01000032">
    <property type="protein sequence ID" value="OYQ18614.1"/>
    <property type="molecule type" value="Genomic_DNA"/>
</dbReference>
<evidence type="ECO:0000256" key="4">
    <source>
        <dbReference type="ARBA" id="ARBA00022692"/>
    </source>
</evidence>
<keyword evidence="12" id="KW-1185">Reference proteome</keyword>
<dbReference type="GO" id="GO:0008320">
    <property type="term" value="F:protein transmembrane transporter activity"/>
    <property type="evidence" value="ECO:0007669"/>
    <property type="project" value="UniProtKB-UniRule"/>
</dbReference>
<evidence type="ECO:0000256" key="2">
    <source>
        <dbReference type="ARBA" id="ARBA00022448"/>
    </source>
</evidence>
<accession>A0A255XQI4</accession>
<keyword evidence="6 9" id="KW-1133">Transmembrane helix</keyword>
<keyword evidence="3 9" id="KW-1003">Cell membrane</keyword>
<dbReference type="Proteomes" id="UP000216361">
    <property type="component" value="Unassembled WGS sequence"/>
</dbReference>